<dbReference type="SMART" id="SM00499">
    <property type="entry name" value="AAI"/>
    <property type="match status" value="1"/>
</dbReference>
<dbReference type="SUPFAM" id="SSF47699">
    <property type="entry name" value="Bifunctional inhibitor/lipid-transfer protein/seed storage 2S albumin"/>
    <property type="match status" value="1"/>
</dbReference>
<keyword evidence="7" id="KW-1185">Reference proteome</keyword>
<dbReference type="InterPro" id="IPR016140">
    <property type="entry name" value="Bifunc_inhib/LTP/seed_store"/>
</dbReference>
<dbReference type="GO" id="GO:0006869">
    <property type="term" value="P:lipid transport"/>
    <property type="evidence" value="ECO:0007669"/>
    <property type="project" value="InterPro"/>
</dbReference>
<proteinExistence type="inferred from homology"/>
<dbReference type="InterPro" id="IPR000528">
    <property type="entry name" value="Plant_nsLTP"/>
</dbReference>
<keyword evidence="3" id="KW-1015">Disulfide bond</keyword>
<protein>
    <recommendedName>
        <fullName evidence="5">Bifunctional inhibitor/plant lipid transfer protein/seed storage helical domain-containing protein</fullName>
    </recommendedName>
</protein>
<evidence type="ECO:0000256" key="1">
    <source>
        <dbReference type="ARBA" id="ARBA00009748"/>
    </source>
</evidence>
<evidence type="ECO:0000259" key="5">
    <source>
        <dbReference type="SMART" id="SM00499"/>
    </source>
</evidence>
<dbReference type="GO" id="GO:0008289">
    <property type="term" value="F:lipid binding"/>
    <property type="evidence" value="ECO:0007669"/>
    <property type="project" value="InterPro"/>
</dbReference>
<dbReference type="CDD" id="cd00010">
    <property type="entry name" value="AAI_LTSS"/>
    <property type="match status" value="1"/>
</dbReference>
<dbReference type="PRINTS" id="PR00382">
    <property type="entry name" value="LIPIDTRNSFER"/>
</dbReference>
<comment type="caution">
    <text evidence="6">The sequence shown here is derived from an EMBL/GenBank/DDBJ whole genome shotgun (WGS) entry which is preliminary data.</text>
</comment>
<evidence type="ECO:0000313" key="6">
    <source>
        <dbReference type="EMBL" id="KAG6495575.1"/>
    </source>
</evidence>
<keyword evidence="4" id="KW-0325">Glycoprotein</keyword>
<dbReference type="Pfam" id="PF14368">
    <property type="entry name" value="LTP_2"/>
    <property type="match status" value="1"/>
</dbReference>
<dbReference type="EMBL" id="JACMSC010000012">
    <property type="protein sequence ID" value="KAG6495575.1"/>
    <property type="molecule type" value="Genomic_DNA"/>
</dbReference>
<dbReference type="AlphaFoldDB" id="A0A8J5FT81"/>
<accession>A0A8J5FT81</accession>
<dbReference type="Gene3D" id="1.10.110.10">
    <property type="entry name" value="Plant lipid-transfer and hydrophobic proteins"/>
    <property type="match status" value="1"/>
</dbReference>
<dbReference type="Proteomes" id="UP000734854">
    <property type="component" value="Unassembled WGS sequence"/>
</dbReference>
<comment type="similarity">
    <text evidence="1">Belongs to the plant LTP family.</text>
</comment>
<dbReference type="InterPro" id="IPR036312">
    <property type="entry name" value="Bifun_inhib/LTP/seed_sf"/>
</dbReference>
<keyword evidence="2" id="KW-0732">Signal</keyword>
<reference evidence="6 7" key="1">
    <citation type="submission" date="2020-08" db="EMBL/GenBank/DDBJ databases">
        <title>Plant Genome Project.</title>
        <authorList>
            <person name="Zhang R.-G."/>
        </authorList>
    </citation>
    <scope>NUCLEOTIDE SEQUENCE [LARGE SCALE GENOMIC DNA]</scope>
    <source>
        <tissue evidence="6">Rhizome</tissue>
    </source>
</reference>
<organism evidence="6 7">
    <name type="scientific">Zingiber officinale</name>
    <name type="common">Ginger</name>
    <name type="synonym">Amomum zingiber</name>
    <dbReference type="NCBI Taxonomy" id="94328"/>
    <lineage>
        <taxon>Eukaryota</taxon>
        <taxon>Viridiplantae</taxon>
        <taxon>Streptophyta</taxon>
        <taxon>Embryophyta</taxon>
        <taxon>Tracheophyta</taxon>
        <taxon>Spermatophyta</taxon>
        <taxon>Magnoliopsida</taxon>
        <taxon>Liliopsida</taxon>
        <taxon>Zingiberales</taxon>
        <taxon>Zingiberaceae</taxon>
        <taxon>Zingiber</taxon>
    </lineage>
</organism>
<sequence>MRRKGSFPVYKVKPCLLSASGTSEMVANMQAILLVAAMAVVVLSPAGIRAQLSSCTPVVLRLSPCLDYITGNVSTPSSQCCSLFSSAVQSDPQCICALITSGIAAAPSFGITVNQTQAFGLPAACSVQFPLSQCNSNAPMASPPISSPPPPGLPTSDGNAVEVGLPLLVSLLAAAVYPLVGF</sequence>
<dbReference type="InterPro" id="IPR043325">
    <property type="entry name" value="LTSS"/>
</dbReference>
<dbReference type="PANTHER" id="PTHR33044">
    <property type="entry name" value="BIFUNCTIONAL INHIBITOR/LIPID-TRANSFER PROTEIN/SEED STORAGE 2S ALBUMIN SUPERFAMILY PROTEIN-RELATED"/>
    <property type="match status" value="1"/>
</dbReference>
<evidence type="ECO:0000256" key="3">
    <source>
        <dbReference type="ARBA" id="ARBA00023157"/>
    </source>
</evidence>
<evidence type="ECO:0000313" key="7">
    <source>
        <dbReference type="Proteomes" id="UP000734854"/>
    </source>
</evidence>
<evidence type="ECO:0000256" key="4">
    <source>
        <dbReference type="ARBA" id="ARBA00023180"/>
    </source>
</evidence>
<evidence type="ECO:0000256" key="2">
    <source>
        <dbReference type="ARBA" id="ARBA00022729"/>
    </source>
</evidence>
<feature type="domain" description="Bifunctional inhibitor/plant lipid transfer protein/seed storage helical" evidence="5">
    <location>
        <begin position="55"/>
        <end position="134"/>
    </location>
</feature>
<gene>
    <name evidence="6" type="ORF">ZIOFF_043401</name>
</gene>
<name>A0A8J5FT81_ZINOF</name>